<keyword evidence="2 4" id="KW-0474">Menaquinone biosynthesis</keyword>
<dbReference type="EMBL" id="JACXAH010000005">
    <property type="protein sequence ID" value="MBD1371622.1"/>
    <property type="molecule type" value="Genomic_DNA"/>
</dbReference>
<dbReference type="GO" id="GO:0016836">
    <property type="term" value="F:hydro-lyase activity"/>
    <property type="evidence" value="ECO:0007669"/>
    <property type="project" value="UniProtKB-UniRule"/>
</dbReference>
<evidence type="ECO:0000256" key="1">
    <source>
        <dbReference type="ARBA" id="ARBA00004863"/>
    </source>
</evidence>
<gene>
    <name evidence="4" type="primary">mqnA</name>
    <name evidence="5" type="ORF">IC620_04525</name>
</gene>
<dbReference type="Proteomes" id="UP000661691">
    <property type="component" value="Unassembled WGS sequence"/>
</dbReference>
<dbReference type="Pfam" id="PF02621">
    <property type="entry name" value="VitK2_biosynth"/>
    <property type="match status" value="1"/>
</dbReference>
<dbReference type="Gene3D" id="3.40.190.10">
    <property type="entry name" value="Periplasmic binding protein-like II"/>
    <property type="match status" value="2"/>
</dbReference>
<dbReference type="InterPro" id="IPR003773">
    <property type="entry name" value="Menaquinone_biosynth"/>
</dbReference>
<comment type="catalytic activity">
    <reaction evidence="4">
        <text>chorismate = 3-[(1-carboxyvinyl)-oxy]benzoate + H2O</text>
        <dbReference type="Rhea" id="RHEA:40051"/>
        <dbReference type="ChEBI" id="CHEBI:15377"/>
        <dbReference type="ChEBI" id="CHEBI:29748"/>
        <dbReference type="ChEBI" id="CHEBI:76981"/>
        <dbReference type="EC" id="4.2.1.151"/>
    </reaction>
</comment>
<keyword evidence="6" id="KW-1185">Reference proteome</keyword>
<reference evidence="6" key="1">
    <citation type="submission" date="2022-10" db="EMBL/GenBank/DDBJ databases">
        <title>A novel bacterium of genus Hazenella, isolated from South China Sea.</title>
        <authorList>
            <person name="Huang H."/>
            <person name="Mo K."/>
            <person name="Hu Y."/>
        </authorList>
    </citation>
    <scope>NUCLEOTIDE SEQUENCE [LARGE SCALE GENOMIC DNA]</scope>
    <source>
        <strain evidence="6">IB182357</strain>
    </source>
</reference>
<dbReference type="SUPFAM" id="SSF53850">
    <property type="entry name" value="Periplasmic binding protein-like II"/>
    <property type="match status" value="1"/>
</dbReference>
<dbReference type="PANTHER" id="PTHR37690">
    <property type="entry name" value="CHORISMATE DEHYDRATASE"/>
    <property type="match status" value="1"/>
</dbReference>
<sequence>MKPIRIGKISFTNILPIYHYFEGRNQTVQFIPEVPTGLNRKMINGEIDMGPISSFSYAEHFHRYLLMPDLSVSATGKVRSIFLFTKGKNLSELNGATVALPQTSASSVALLKILLEKFEGVKPNYITMQPNLGEMMKVADAALIIGDDAILAQWRYPQIPFYDLGEEWYNRTGYSMTFAVWAIREDCALAYSDRISHIYQSFMEAKQKGEIHLEEIIQIAQARLGGDSQFWMQYYAGLNYHFGSMEVAGLREYYRCAADIGLLSNEVQIRMYDLPAEVSSRSLGWA</sequence>
<comment type="function">
    <text evidence="4">Catalyzes the dehydration of chorismate into 3-[(1-carboxyvinyl)oxy]benzoate, a step in the biosynthesis of menaquinone (MK, vitamin K2).</text>
</comment>
<dbReference type="InterPro" id="IPR030868">
    <property type="entry name" value="MqnA"/>
</dbReference>
<dbReference type="PANTHER" id="PTHR37690:SF1">
    <property type="entry name" value="CHORISMATE DEHYDRATASE"/>
    <property type="match status" value="1"/>
</dbReference>
<evidence type="ECO:0000256" key="2">
    <source>
        <dbReference type="ARBA" id="ARBA00022428"/>
    </source>
</evidence>
<evidence type="ECO:0000256" key="4">
    <source>
        <dbReference type="HAMAP-Rule" id="MF_00995"/>
    </source>
</evidence>
<comment type="caution">
    <text evidence="5">The sequence shown here is derived from an EMBL/GenBank/DDBJ whole genome shotgun (WGS) entry which is preliminary data.</text>
</comment>
<dbReference type="CDD" id="cd13634">
    <property type="entry name" value="PBP2_Sco4506"/>
    <property type="match status" value="1"/>
</dbReference>
<accession>A0A926N928</accession>
<keyword evidence="3 4" id="KW-0456">Lyase</keyword>
<dbReference type="EC" id="4.2.1.151" evidence="4"/>
<dbReference type="HAMAP" id="MF_00995">
    <property type="entry name" value="MqnA"/>
    <property type="match status" value="1"/>
</dbReference>
<proteinExistence type="inferred from homology"/>
<organism evidence="5 6">
    <name type="scientific">Polycladospora coralii</name>
    <dbReference type="NCBI Taxonomy" id="2771432"/>
    <lineage>
        <taxon>Bacteria</taxon>
        <taxon>Bacillati</taxon>
        <taxon>Bacillota</taxon>
        <taxon>Bacilli</taxon>
        <taxon>Bacillales</taxon>
        <taxon>Thermoactinomycetaceae</taxon>
        <taxon>Polycladospora</taxon>
    </lineage>
</organism>
<evidence type="ECO:0000313" key="6">
    <source>
        <dbReference type="Proteomes" id="UP000661691"/>
    </source>
</evidence>
<comment type="similarity">
    <text evidence="4">Belongs to the MqnA/MqnD family. MqnA subfamily.</text>
</comment>
<name>A0A926N928_9BACL</name>
<evidence type="ECO:0000313" key="5">
    <source>
        <dbReference type="EMBL" id="MBD1371622.1"/>
    </source>
</evidence>
<dbReference type="GO" id="GO:0009234">
    <property type="term" value="P:menaquinone biosynthetic process"/>
    <property type="evidence" value="ECO:0007669"/>
    <property type="project" value="UniProtKB-UniRule"/>
</dbReference>
<comment type="pathway">
    <text evidence="1 4">Quinol/quinone metabolism; menaquinone biosynthesis.</text>
</comment>
<evidence type="ECO:0000256" key="3">
    <source>
        <dbReference type="ARBA" id="ARBA00023239"/>
    </source>
</evidence>
<dbReference type="AlphaFoldDB" id="A0A926N928"/>
<dbReference type="RefSeq" id="WP_191141649.1">
    <property type="nucleotide sequence ID" value="NZ_JACXAH010000005.1"/>
</dbReference>
<protein>
    <recommendedName>
        <fullName evidence="4">Chorismate dehydratase</fullName>
        <ecNumber evidence="4">4.2.1.151</ecNumber>
    </recommendedName>
    <alternativeName>
        <fullName evidence="4">Menaquinone biosynthetic enzyme MqnA</fullName>
    </alternativeName>
</protein>